<evidence type="ECO:0000313" key="1">
    <source>
        <dbReference type="EMBL" id="KER26796.1"/>
    </source>
</evidence>
<sequence length="62" mass="7093">MGWGYFGWHGTTTQAARLVTERYSREERTASPPKPHISELDDLLYRQASDTTKINGLSFPNH</sequence>
<keyword evidence="2" id="KW-1185">Reference proteome</keyword>
<dbReference type="CTD" id="20320191"/>
<reference evidence="1 2" key="1">
    <citation type="submission" date="2013-11" db="EMBL/GenBank/DDBJ databases">
        <title>Opisthorchis viverrini - life in the bile duct.</title>
        <authorList>
            <person name="Young N.D."/>
            <person name="Nagarajan N."/>
            <person name="Lin S.J."/>
            <person name="Korhonen P.K."/>
            <person name="Jex A.R."/>
            <person name="Hall R.S."/>
            <person name="Safavi-Hemami H."/>
            <person name="Kaewkong W."/>
            <person name="Bertrand D."/>
            <person name="Gao S."/>
            <person name="Seet Q."/>
            <person name="Wongkham S."/>
            <person name="Teh B.T."/>
            <person name="Wongkham C."/>
            <person name="Intapan P.M."/>
            <person name="Maleewong W."/>
            <person name="Yang X."/>
            <person name="Hu M."/>
            <person name="Wang Z."/>
            <person name="Hofmann A."/>
            <person name="Sternberg P.W."/>
            <person name="Tan P."/>
            <person name="Wang J."/>
            <person name="Gasser R.B."/>
        </authorList>
    </citation>
    <scope>NUCLEOTIDE SEQUENCE [LARGE SCALE GENOMIC DNA]</scope>
</reference>
<organism evidence="1 2">
    <name type="scientific">Opisthorchis viverrini</name>
    <name type="common">Southeast Asian liver fluke</name>
    <dbReference type="NCBI Taxonomy" id="6198"/>
    <lineage>
        <taxon>Eukaryota</taxon>
        <taxon>Metazoa</taxon>
        <taxon>Spiralia</taxon>
        <taxon>Lophotrochozoa</taxon>
        <taxon>Platyhelminthes</taxon>
        <taxon>Trematoda</taxon>
        <taxon>Digenea</taxon>
        <taxon>Opisthorchiida</taxon>
        <taxon>Opisthorchiata</taxon>
        <taxon>Opisthorchiidae</taxon>
        <taxon>Opisthorchis</taxon>
    </lineage>
</organism>
<dbReference type="RefSeq" id="XP_009169432.1">
    <property type="nucleotide sequence ID" value="XM_009171168.1"/>
</dbReference>
<accession>A0A074ZII4</accession>
<protein>
    <submittedName>
        <fullName evidence="1">Uncharacterized protein</fullName>
    </submittedName>
</protein>
<name>A0A074ZII4_OPIVI</name>
<dbReference type="Proteomes" id="UP000054324">
    <property type="component" value="Unassembled WGS sequence"/>
</dbReference>
<dbReference type="EMBL" id="KL596738">
    <property type="protein sequence ID" value="KER26796.1"/>
    <property type="molecule type" value="Genomic_DNA"/>
</dbReference>
<evidence type="ECO:0000313" key="2">
    <source>
        <dbReference type="Proteomes" id="UP000054324"/>
    </source>
</evidence>
<dbReference type="KEGG" id="ovi:T265_06009"/>
<proteinExistence type="predicted"/>
<gene>
    <name evidence="1" type="ORF">T265_06009</name>
</gene>
<dbReference type="AlphaFoldDB" id="A0A074ZII4"/>
<dbReference type="GeneID" id="20320191"/>